<comment type="caution">
    <text evidence="1">The sequence shown here is derived from an EMBL/GenBank/DDBJ whole genome shotgun (WGS) entry which is preliminary data.</text>
</comment>
<evidence type="ECO:0000313" key="1">
    <source>
        <dbReference type="EMBL" id="CAE6444714.1"/>
    </source>
</evidence>
<reference evidence="1" key="1">
    <citation type="submission" date="2021-01" db="EMBL/GenBank/DDBJ databases">
        <authorList>
            <person name="Kaushik A."/>
        </authorList>
    </citation>
    <scope>NUCLEOTIDE SEQUENCE</scope>
    <source>
        <strain evidence="1">AG2-2IIIB</strain>
    </source>
</reference>
<dbReference type="AlphaFoldDB" id="A0A8H3B0G3"/>
<sequence length="102" mass="11422">MIPRQCEKLTIVEGTTWQTSRNTMHDTTRPRILLTKLHRPTSLAEDLLGAASTLVPTHSLPHHRASVDLDLGRRLWALEVRHPVASLPLLLAVSPEALPLWV</sequence>
<evidence type="ECO:0000313" key="2">
    <source>
        <dbReference type="Proteomes" id="UP000663843"/>
    </source>
</evidence>
<dbReference type="EMBL" id="CAJMWT010002490">
    <property type="protein sequence ID" value="CAE6444714.1"/>
    <property type="molecule type" value="Genomic_DNA"/>
</dbReference>
<gene>
    <name evidence="1" type="ORF">RDB_LOCUS79336</name>
</gene>
<protein>
    <submittedName>
        <fullName evidence="1">Uncharacterized protein</fullName>
    </submittedName>
</protein>
<proteinExistence type="predicted"/>
<accession>A0A8H3B0G3</accession>
<organism evidence="1 2">
    <name type="scientific">Rhizoctonia solani</name>
    <dbReference type="NCBI Taxonomy" id="456999"/>
    <lineage>
        <taxon>Eukaryota</taxon>
        <taxon>Fungi</taxon>
        <taxon>Dikarya</taxon>
        <taxon>Basidiomycota</taxon>
        <taxon>Agaricomycotina</taxon>
        <taxon>Agaricomycetes</taxon>
        <taxon>Cantharellales</taxon>
        <taxon>Ceratobasidiaceae</taxon>
        <taxon>Rhizoctonia</taxon>
    </lineage>
</organism>
<dbReference type="Proteomes" id="UP000663843">
    <property type="component" value="Unassembled WGS sequence"/>
</dbReference>
<name>A0A8H3B0G3_9AGAM</name>